<feature type="region of interest" description="Disordered" evidence="1">
    <location>
        <begin position="406"/>
        <end position="465"/>
    </location>
</feature>
<feature type="compositionally biased region" description="Polar residues" evidence="1">
    <location>
        <begin position="455"/>
        <end position="465"/>
    </location>
</feature>
<protein>
    <submittedName>
        <fullName evidence="2">YbbR-like domain-containing protein</fullName>
    </submittedName>
</protein>
<dbReference type="PANTHER" id="PTHR37804:SF1">
    <property type="entry name" value="CDAA REGULATORY PROTEIN CDAR"/>
    <property type="match status" value="1"/>
</dbReference>
<proteinExistence type="predicted"/>
<evidence type="ECO:0000313" key="3">
    <source>
        <dbReference type="Proteomes" id="UP001596250"/>
    </source>
</evidence>
<dbReference type="EMBL" id="JBHSQV010000131">
    <property type="protein sequence ID" value="MFC5986748.1"/>
    <property type="molecule type" value="Genomic_DNA"/>
</dbReference>
<dbReference type="Pfam" id="PF07949">
    <property type="entry name" value="YbbR"/>
    <property type="match status" value="4"/>
</dbReference>
<dbReference type="InterPro" id="IPR053154">
    <property type="entry name" value="c-di-AMP_regulator"/>
</dbReference>
<keyword evidence="3" id="KW-1185">Reference proteome</keyword>
<dbReference type="RefSeq" id="WP_379894064.1">
    <property type="nucleotide sequence ID" value="NZ_CBCSCT010000076.1"/>
</dbReference>
<name>A0ABW1INV6_9BACL</name>
<dbReference type="Gene3D" id="2.170.120.40">
    <property type="entry name" value="YbbR-like domain"/>
    <property type="match status" value="2"/>
</dbReference>
<organism evidence="2 3">
    <name type="scientific">Marinicrinis lubricantis</name>
    <dbReference type="NCBI Taxonomy" id="2086470"/>
    <lineage>
        <taxon>Bacteria</taxon>
        <taxon>Bacillati</taxon>
        <taxon>Bacillota</taxon>
        <taxon>Bacilli</taxon>
        <taxon>Bacillales</taxon>
        <taxon>Paenibacillaceae</taxon>
    </lineage>
</organism>
<dbReference type="InterPro" id="IPR012505">
    <property type="entry name" value="YbbR"/>
</dbReference>
<feature type="compositionally biased region" description="Acidic residues" evidence="1">
    <location>
        <begin position="435"/>
        <end position="452"/>
    </location>
</feature>
<dbReference type="Proteomes" id="UP001596250">
    <property type="component" value="Unassembled WGS sequence"/>
</dbReference>
<dbReference type="PANTHER" id="PTHR37804">
    <property type="entry name" value="CDAA REGULATORY PROTEIN CDAR"/>
    <property type="match status" value="1"/>
</dbReference>
<comment type="caution">
    <text evidence="2">The sequence shown here is derived from an EMBL/GenBank/DDBJ whole genome shotgun (WGS) entry which is preliminary data.</text>
</comment>
<dbReference type="Gene3D" id="2.170.120.30">
    <property type="match status" value="2"/>
</dbReference>
<reference evidence="3" key="1">
    <citation type="journal article" date="2019" name="Int. J. Syst. Evol. Microbiol.">
        <title>The Global Catalogue of Microorganisms (GCM) 10K type strain sequencing project: providing services to taxonomists for standard genome sequencing and annotation.</title>
        <authorList>
            <consortium name="The Broad Institute Genomics Platform"/>
            <consortium name="The Broad Institute Genome Sequencing Center for Infectious Disease"/>
            <person name="Wu L."/>
            <person name="Ma J."/>
        </authorList>
    </citation>
    <scope>NUCLEOTIDE SEQUENCE [LARGE SCALE GENOMIC DNA]</scope>
    <source>
        <strain evidence="3">CCM 8749</strain>
    </source>
</reference>
<evidence type="ECO:0000313" key="2">
    <source>
        <dbReference type="EMBL" id="MFC5986748.1"/>
    </source>
</evidence>
<accession>A0ABW1INV6</accession>
<sequence length="465" mass="50319">MDRWLHQKNVIRVFALLMGVLLWAIVHMDKDPAPTTYTGTLDGTRTIHDVGIEIVGLDEEQYYIQSMDTETISITLSGRKTEINQVSTKDGNSIVQVDLSGLTEGNHVVPLQAVNFPSTLDIDLYPETVTVSIGVIEKREVAVDVEMQGSPAEGFRTGVPILNPSRVFVSAPAEVLDELGVVHAEVNINGAKETISGEYKLVALNKAGTRMDVEISPAVVSVEIPITSPFKTMPLQVRLVGTPPAGYSIESVEQSVTEVTVYGNEQVLQEMEFYEGLEIDVSGLTADKLYSLNIPIKDQIDRVYPETVDVEISIVPSVTKAFADVPIVVSGENEEYTTTIVSPQDRKVDVVVEGAPSVIRTVEAGDIQVILDVSNLPPGTYTRTLDINLPSHVKAKETQVHIQIAQKDAPADPDTPPTEEPQDQETGTEPNPPQTDEETGDDAASDGTETDPETGPQTGNIPEGS</sequence>
<gene>
    <name evidence="2" type="ORF">ACFPXP_10000</name>
</gene>
<evidence type="ECO:0000256" key="1">
    <source>
        <dbReference type="SAM" id="MobiDB-lite"/>
    </source>
</evidence>